<organism evidence="2 3">
    <name type="scientific">Prorocentrum cordatum</name>
    <dbReference type="NCBI Taxonomy" id="2364126"/>
    <lineage>
        <taxon>Eukaryota</taxon>
        <taxon>Sar</taxon>
        <taxon>Alveolata</taxon>
        <taxon>Dinophyceae</taxon>
        <taxon>Prorocentrales</taxon>
        <taxon>Prorocentraceae</taxon>
        <taxon>Prorocentrum</taxon>
    </lineage>
</organism>
<proteinExistence type="predicted"/>
<evidence type="ECO:0000313" key="3">
    <source>
        <dbReference type="Proteomes" id="UP001189429"/>
    </source>
</evidence>
<reference evidence="2" key="1">
    <citation type="submission" date="2023-10" db="EMBL/GenBank/DDBJ databases">
        <authorList>
            <person name="Chen Y."/>
            <person name="Shah S."/>
            <person name="Dougan E. K."/>
            <person name="Thang M."/>
            <person name="Chan C."/>
        </authorList>
    </citation>
    <scope>NUCLEOTIDE SEQUENCE [LARGE SCALE GENOMIC DNA]</scope>
</reference>
<comment type="caution">
    <text evidence="2">The sequence shown here is derived from an EMBL/GenBank/DDBJ whole genome shotgun (WGS) entry which is preliminary data.</text>
</comment>
<evidence type="ECO:0008006" key="4">
    <source>
        <dbReference type="Google" id="ProtNLM"/>
    </source>
</evidence>
<protein>
    <recommendedName>
        <fullName evidence="4">RAP domain-containing protein</fullName>
    </recommendedName>
</protein>
<keyword evidence="3" id="KW-1185">Reference proteome</keyword>
<dbReference type="EMBL" id="CAUYUJ010016623">
    <property type="protein sequence ID" value="CAK0867249.1"/>
    <property type="molecule type" value="Genomic_DNA"/>
</dbReference>
<evidence type="ECO:0000256" key="1">
    <source>
        <dbReference type="SAM" id="MobiDB-lite"/>
    </source>
</evidence>
<dbReference type="Proteomes" id="UP001189429">
    <property type="component" value="Unassembled WGS sequence"/>
</dbReference>
<evidence type="ECO:0000313" key="2">
    <source>
        <dbReference type="EMBL" id="CAK0867249.1"/>
    </source>
</evidence>
<feature type="region of interest" description="Disordered" evidence="1">
    <location>
        <begin position="117"/>
        <end position="164"/>
    </location>
</feature>
<gene>
    <name evidence="2" type="ORF">PCOR1329_LOCUS54234</name>
</gene>
<name>A0ABN9V402_9DINO</name>
<accession>A0ABN9V402</accession>
<sequence>MTPRARAAYDWLMVHIRTYRRHAMQQKRMLSYPGDEREMFIATYRLLLQSRGIEVALFPVLFWEVYSDSDVRGWAGDRKLMKSSQLPSMKKAFLRKRAENIYHLGCIRRTDWLPVSMKRDDPEEQTSRTAQSESDDEYGPRLREMDTESDSEAGSSDVCSDCGEVDENQRAAMFEELAASPGSSDLSAFAPIGVANLI</sequence>